<evidence type="ECO:0000256" key="1">
    <source>
        <dbReference type="SAM" id="MobiDB-lite"/>
    </source>
</evidence>
<organism evidence="2">
    <name type="scientific">freshwater metagenome</name>
    <dbReference type="NCBI Taxonomy" id="449393"/>
    <lineage>
        <taxon>unclassified sequences</taxon>
        <taxon>metagenomes</taxon>
        <taxon>ecological metagenomes</taxon>
    </lineage>
</organism>
<accession>A0A6J6E219</accession>
<dbReference type="Gene3D" id="1.20.150.30">
    <property type="entry name" value="Zincin-like metallopeptidase, N-terminal domain"/>
    <property type="match status" value="1"/>
</dbReference>
<dbReference type="EMBL" id="CAEZTS010000018">
    <property type="protein sequence ID" value="CAB4570431.1"/>
    <property type="molecule type" value="Genomic_DNA"/>
</dbReference>
<proteinExistence type="predicted"/>
<protein>
    <submittedName>
        <fullName evidence="2">Unannotated protein</fullName>
    </submittedName>
</protein>
<evidence type="ECO:0000313" key="2">
    <source>
        <dbReference type="EMBL" id="CAB4570431.1"/>
    </source>
</evidence>
<reference evidence="2" key="1">
    <citation type="submission" date="2020-05" db="EMBL/GenBank/DDBJ databases">
        <authorList>
            <person name="Chiriac C."/>
            <person name="Salcher M."/>
            <person name="Ghai R."/>
            <person name="Kavagutti S V."/>
        </authorList>
    </citation>
    <scope>NUCLEOTIDE SEQUENCE</scope>
</reference>
<feature type="region of interest" description="Disordered" evidence="1">
    <location>
        <begin position="1"/>
        <end position="20"/>
    </location>
</feature>
<dbReference type="InterPro" id="IPR042271">
    <property type="entry name" value="Zinicin_2_N"/>
</dbReference>
<sequence length="412" mass="44800">MPDDFPRDPRFGDSGDEPDPFSAMFGGMFGGMFGDMMKMFQGHGPIQWDTARQIAQSTATGGQAENNIDPRVRIEFENLARIAAMQVQMGTGIGDVSNVVDVVPDMVTPGQWAQRTLDDYRPLFTDLATALGTSATNPESSDGDPFAGMFANLTNMLAPMTMGMTVGSMVGLIAKRSLGQYDLPLPRPAGSRLALLADNIDAFATEWDLATDDVRMWTLVREIVTHQMYGIEHVRDEVTSLISAHVAAFRPDPTAISDKLSSIESSDPSEMMMSLQKILGDPELLLGAVRTPEQERLRPRLDTILSVVIGWSDYMTDLVGAKVLGNPARIAEAARRRRVDGGDETKFVERLLGVHVERQQVEAGRAFVDGVIQRAGVAGLTPLYTNASSLPTPAELEAPGLWLARIEFVTGD</sequence>
<name>A0A6J6E219_9ZZZZ</name>
<dbReference type="PANTHER" id="PTHR39420:SF2">
    <property type="entry name" value="HYDROLASE"/>
    <property type="match status" value="1"/>
</dbReference>
<dbReference type="AlphaFoldDB" id="A0A6J6E219"/>
<dbReference type="SUPFAM" id="SSF55486">
    <property type="entry name" value="Metalloproteases ('zincins'), catalytic domain"/>
    <property type="match status" value="1"/>
</dbReference>
<gene>
    <name evidence="2" type="ORF">UFOPK1722_00341</name>
</gene>
<dbReference type="InterPro" id="IPR018766">
    <property type="entry name" value="Zinicin_2"/>
</dbReference>
<dbReference type="PANTHER" id="PTHR39420">
    <property type="match status" value="1"/>
</dbReference>
<dbReference type="NCBIfam" id="TIGR03624">
    <property type="entry name" value="putative hydrolase"/>
    <property type="match status" value="1"/>
</dbReference>
<feature type="compositionally biased region" description="Basic and acidic residues" evidence="1">
    <location>
        <begin position="1"/>
        <end position="13"/>
    </location>
</feature>
<dbReference type="Pfam" id="PF10103">
    <property type="entry name" value="Zincin_2"/>
    <property type="match status" value="1"/>
</dbReference>